<name>A0ABP9D1C4_9BACT</name>
<evidence type="ECO:0000256" key="1">
    <source>
        <dbReference type="ARBA" id="ARBA00001974"/>
    </source>
</evidence>
<protein>
    <submittedName>
        <fullName evidence="6">Uncharacterized protein</fullName>
    </submittedName>
</protein>
<comment type="caution">
    <text evidence="6">The sequence shown here is derived from an EMBL/GenBank/DDBJ whole genome shotgun (WGS) entry which is preliminary data.</text>
</comment>
<evidence type="ECO:0000256" key="4">
    <source>
        <dbReference type="ARBA" id="ARBA00022827"/>
    </source>
</evidence>
<dbReference type="Proteomes" id="UP001500298">
    <property type="component" value="Unassembled WGS sequence"/>
</dbReference>
<keyword evidence="4" id="KW-0274">FAD</keyword>
<keyword evidence="7" id="KW-1185">Reference proteome</keyword>
<dbReference type="PANTHER" id="PTHR47470">
    <property type="entry name" value="CHOLESTEROL OXIDASE"/>
    <property type="match status" value="1"/>
</dbReference>
<keyword evidence="3" id="KW-0285">Flavoprotein</keyword>
<sequence>MQTASEIISEDSREEQIAQTGILFSETMSGMCQWKPQYTVQEEQSSLAITVDVCISNLDQWNDSAISYKGTFEGTVRIGSWKGKLTDGSVSLFDKDHSGNASKVMYYGLSFEKEGEQYTLEGKKYLGNNILKMWWETTTLKVIIKNEQQVVVGEGTLRLSPQAFMKQLSTMRAVVPSNKPAKRLKVFSAFIAGFTIKLLTAYR</sequence>
<comment type="similarity">
    <text evidence="2">Belongs to the GMC oxidoreductase family.</text>
</comment>
<evidence type="ECO:0000256" key="5">
    <source>
        <dbReference type="ARBA" id="ARBA00023002"/>
    </source>
</evidence>
<reference evidence="7" key="1">
    <citation type="journal article" date="2019" name="Int. J. Syst. Evol. Microbiol.">
        <title>The Global Catalogue of Microorganisms (GCM) 10K type strain sequencing project: providing services to taxonomists for standard genome sequencing and annotation.</title>
        <authorList>
            <consortium name="The Broad Institute Genomics Platform"/>
            <consortium name="The Broad Institute Genome Sequencing Center for Infectious Disease"/>
            <person name="Wu L."/>
            <person name="Ma J."/>
        </authorList>
    </citation>
    <scope>NUCLEOTIDE SEQUENCE [LARGE SCALE GENOMIC DNA]</scope>
    <source>
        <strain evidence="7">JCM 18326</strain>
    </source>
</reference>
<dbReference type="RefSeq" id="WP_345369076.1">
    <property type="nucleotide sequence ID" value="NZ_BAABJX010000011.1"/>
</dbReference>
<evidence type="ECO:0000313" key="7">
    <source>
        <dbReference type="Proteomes" id="UP001500298"/>
    </source>
</evidence>
<comment type="cofactor">
    <cofactor evidence="1">
        <name>FAD</name>
        <dbReference type="ChEBI" id="CHEBI:57692"/>
    </cofactor>
</comment>
<gene>
    <name evidence="6" type="ORF">GCM10023331_05930</name>
</gene>
<keyword evidence="5" id="KW-0560">Oxidoreductase</keyword>
<organism evidence="6 7">
    <name type="scientific">Algivirga pacifica</name>
    <dbReference type="NCBI Taxonomy" id="1162670"/>
    <lineage>
        <taxon>Bacteria</taxon>
        <taxon>Pseudomonadati</taxon>
        <taxon>Bacteroidota</taxon>
        <taxon>Cytophagia</taxon>
        <taxon>Cytophagales</taxon>
        <taxon>Flammeovirgaceae</taxon>
        <taxon>Algivirga</taxon>
    </lineage>
</organism>
<dbReference type="PANTHER" id="PTHR47470:SF1">
    <property type="entry name" value="FAD-DEPENDENT OXIDOREDUCTASE 2 FAD BINDING DOMAIN-CONTAINING PROTEIN"/>
    <property type="match status" value="1"/>
</dbReference>
<proteinExistence type="inferred from homology"/>
<evidence type="ECO:0000256" key="3">
    <source>
        <dbReference type="ARBA" id="ARBA00022630"/>
    </source>
</evidence>
<dbReference type="EMBL" id="BAABJX010000011">
    <property type="protein sequence ID" value="GAA4824210.1"/>
    <property type="molecule type" value="Genomic_DNA"/>
</dbReference>
<evidence type="ECO:0000313" key="6">
    <source>
        <dbReference type="EMBL" id="GAA4824210.1"/>
    </source>
</evidence>
<accession>A0ABP9D1C4</accession>
<evidence type="ECO:0000256" key="2">
    <source>
        <dbReference type="ARBA" id="ARBA00010790"/>
    </source>
</evidence>
<dbReference type="InterPro" id="IPR052542">
    <property type="entry name" value="Cholesterol_Oxidase"/>
</dbReference>